<keyword evidence="4" id="KW-0999">Mitochondrion inner membrane</keyword>
<accession>A0A8J6KTA0</accession>
<comment type="similarity">
    <text evidence="2 9">Belongs to the OXA1/ALB3/YidC family.</text>
</comment>
<gene>
    <name evidence="13" type="ORF">LTLLF_159035</name>
</gene>
<evidence type="ECO:0000259" key="12">
    <source>
        <dbReference type="Pfam" id="PF02096"/>
    </source>
</evidence>
<reference evidence="13" key="1">
    <citation type="submission" date="2020-03" db="EMBL/GenBank/DDBJ databases">
        <title>Studies in the Genomics of Life Span.</title>
        <authorList>
            <person name="Glass D."/>
        </authorList>
    </citation>
    <scope>NUCLEOTIDE SEQUENCE</scope>
    <source>
        <strain evidence="13">LTLLF</strain>
        <tissue evidence="13">Muscle</tissue>
    </source>
</reference>
<evidence type="ECO:0000256" key="10">
    <source>
        <dbReference type="SAM" id="MobiDB-lite"/>
    </source>
</evidence>
<evidence type="ECO:0000256" key="1">
    <source>
        <dbReference type="ARBA" id="ARBA00004448"/>
    </source>
</evidence>
<evidence type="ECO:0000256" key="3">
    <source>
        <dbReference type="ARBA" id="ARBA00022692"/>
    </source>
</evidence>
<dbReference type="GO" id="GO:0005743">
    <property type="term" value="C:mitochondrial inner membrane"/>
    <property type="evidence" value="ECO:0007669"/>
    <property type="project" value="UniProtKB-SubCell"/>
</dbReference>
<dbReference type="InterPro" id="IPR001708">
    <property type="entry name" value="YidC/ALB3/OXA1/COX18"/>
</dbReference>
<dbReference type="AlphaFoldDB" id="A0A8J6KTA0"/>
<dbReference type="Proteomes" id="UP000710432">
    <property type="component" value="Unassembled WGS sequence"/>
</dbReference>
<dbReference type="CDD" id="cd20069">
    <property type="entry name" value="5TM_Oxa1-like"/>
    <property type="match status" value="1"/>
</dbReference>
<evidence type="ECO:0000256" key="9">
    <source>
        <dbReference type="RuleBase" id="RU003945"/>
    </source>
</evidence>
<evidence type="ECO:0000313" key="14">
    <source>
        <dbReference type="Proteomes" id="UP000710432"/>
    </source>
</evidence>
<keyword evidence="8 11" id="KW-0472">Membrane</keyword>
<evidence type="ECO:0000256" key="6">
    <source>
        <dbReference type="ARBA" id="ARBA00022989"/>
    </source>
</evidence>
<feature type="domain" description="Membrane insertase YidC/Oxa/ALB C-terminal" evidence="12">
    <location>
        <begin position="265"/>
        <end position="396"/>
    </location>
</feature>
<evidence type="ECO:0000313" key="13">
    <source>
        <dbReference type="EMBL" id="KAH0509631.1"/>
    </source>
</evidence>
<feature type="transmembrane region" description="Helical" evidence="11">
    <location>
        <begin position="327"/>
        <end position="346"/>
    </location>
</feature>
<dbReference type="Pfam" id="PF02096">
    <property type="entry name" value="60KD_IMP"/>
    <property type="match status" value="1"/>
</dbReference>
<feature type="transmembrane region" description="Helical" evidence="11">
    <location>
        <begin position="367"/>
        <end position="385"/>
    </location>
</feature>
<comment type="caution">
    <text evidence="13">The sequence shown here is derived from an EMBL/GenBank/DDBJ whole genome shotgun (WGS) entry which is preliminary data.</text>
</comment>
<feature type="transmembrane region" description="Helical" evidence="11">
    <location>
        <begin position="278"/>
        <end position="299"/>
    </location>
</feature>
<dbReference type="EMBL" id="JAATJU010022799">
    <property type="protein sequence ID" value="KAH0509631.1"/>
    <property type="molecule type" value="Genomic_DNA"/>
</dbReference>
<evidence type="ECO:0000256" key="11">
    <source>
        <dbReference type="SAM" id="Phobius"/>
    </source>
</evidence>
<name>A0A8J6KTA0_MICOH</name>
<dbReference type="InterPro" id="IPR028055">
    <property type="entry name" value="YidC/Oxa/ALB_C"/>
</dbReference>
<dbReference type="PANTHER" id="PTHR12428:SF66">
    <property type="entry name" value="MITOCHONDRIAL INNER MEMBRANE PROTEIN OXA1L"/>
    <property type="match status" value="1"/>
</dbReference>
<dbReference type="PANTHER" id="PTHR12428">
    <property type="entry name" value="OXA1"/>
    <property type="match status" value="1"/>
</dbReference>
<feature type="region of interest" description="Disordered" evidence="10">
    <location>
        <begin position="465"/>
        <end position="500"/>
    </location>
</feature>
<organism evidence="13 14">
    <name type="scientific">Microtus ochrogaster</name>
    <name type="common">Prairie vole</name>
    <dbReference type="NCBI Taxonomy" id="79684"/>
    <lineage>
        <taxon>Eukaryota</taxon>
        <taxon>Metazoa</taxon>
        <taxon>Chordata</taxon>
        <taxon>Craniata</taxon>
        <taxon>Vertebrata</taxon>
        <taxon>Euteleostomi</taxon>
        <taxon>Mammalia</taxon>
        <taxon>Eutheria</taxon>
        <taxon>Euarchontoglires</taxon>
        <taxon>Glires</taxon>
        <taxon>Rodentia</taxon>
        <taxon>Myomorpha</taxon>
        <taxon>Muroidea</taxon>
        <taxon>Cricetidae</taxon>
        <taxon>Arvicolinae</taxon>
        <taxon>Microtus</taxon>
    </lineage>
</organism>
<protein>
    <submittedName>
        <fullName evidence="13">Mitochondrial inner membrane protein OXA1L</fullName>
    </submittedName>
</protein>
<sequence>MAMSLVCGRRQLLRLLRPQRSFHSVAGSLKPLATELLVAARLGSGRPHSALLTALSPRCISTSATFFAEAQVQAPPVVPATPSPPAVPEVASGGAADVAQCAAEQSFAELGLGSYTPVGLIQNLLEFMHVDLGLPWWGAIATCTVVARCLVFPLIVKGQREAAKIHNHMPVIQKFSTQIREAKLAGDQAECESAPGQVWERSTFDERHSAVAEGQVLQLGGSGKAKGLAFPWKGHGPKMKLFTFNDVTLNPVTHFPPLTVYRATIEMTRYQKKHDIKLFRPLILPLTQAPIFISFFIALREMANLPVPSLQTGGLWWFQDLTVSDPIYVLPLVVTATMWGVLELGAETGMQSSDLQFMRNIIRVMPLVVLPVTIHFPSAVFMYWLSSNAFSLCQVACLRIPAVRTVLKIPQRVVHDPDKLPPREGFLKSFKTGWKNAELAHQLQEREQRMQKHLDLAARGPLRQTFTHNPLLQRDPSHPPNTPDSSSSKPKSKPWKDTLG</sequence>
<keyword evidence="5" id="KW-0809">Transit peptide</keyword>
<proteinExistence type="inferred from homology"/>
<comment type="subcellular location">
    <subcellularLocation>
        <location evidence="9">Membrane</location>
        <topology evidence="9">Multi-pass membrane protein</topology>
    </subcellularLocation>
    <subcellularLocation>
        <location evidence="1">Mitochondrion inner membrane</location>
        <topology evidence="1">Multi-pass membrane protein</topology>
    </subcellularLocation>
</comment>
<evidence type="ECO:0000256" key="8">
    <source>
        <dbReference type="ARBA" id="ARBA00023136"/>
    </source>
</evidence>
<evidence type="ECO:0000256" key="7">
    <source>
        <dbReference type="ARBA" id="ARBA00023128"/>
    </source>
</evidence>
<dbReference type="GO" id="GO:0032977">
    <property type="term" value="F:membrane insertase activity"/>
    <property type="evidence" value="ECO:0007669"/>
    <property type="project" value="InterPro"/>
</dbReference>
<evidence type="ECO:0000256" key="4">
    <source>
        <dbReference type="ARBA" id="ARBA00022792"/>
    </source>
</evidence>
<keyword evidence="3 9" id="KW-0812">Transmembrane</keyword>
<feature type="transmembrane region" description="Helical" evidence="11">
    <location>
        <begin position="134"/>
        <end position="156"/>
    </location>
</feature>
<evidence type="ECO:0000256" key="5">
    <source>
        <dbReference type="ARBA" id="ARBA00022946"/>
    </source>
</evidence>
<keyword evidence="7" id="KW-0496">Mitochondrion</keyword>
<evidence type="ECO:0000256" key="2">
    <source>
        <dbReference type="ARBA" id="ARBA00009877"/>
    </source>
</evidence>
<keyword evidence="6 11" id="KW-1133">Transmembrane helix</keyword>
<dbReference type="GO" id="GO:0032979">
    <property type="term" value="P:protein insertion into mitochondrial inner membrane from matrix"/>
    <property type="evidence" value="ECO:0007669"/>
    <property type="project" value="TreeGrafter"/>
</dbReference>